<gene>
    <name evidence="1" type="ORF">FA95DRAFT_1598404</name>
</gene>
<evidence type="ECO:0000313" key="1">
    <source>
        <dbReference type="EMBL" id="KAI0042563.1"/>
    </source>
</evidence>
<reference evidence="1" key="1">
    <citation type="submission" date="2021-02" db="EMBL/GenBank/DDBJ databases">
        <authorList>
            <consortium name="DOE Joint Genome Institute"/>
            <person name="Ahrendt S."/>
            <person name="Looney B.P."/>
            <person name="Miyauchi S."/>
            <person name="Morin E."/>
            <person name="Drula E."/>
            <person name="Courty P.E."/>
            <person name="Chicoki N."/>
            <person name="Fauchery L."/>
            <person name="Kohler A."/>
            <person name="Kuo A."/>
            <person name="Labutti K."/>
            <person name="Pangilinan J."/>
            <person name="Lipzen A."/>
            <person name="Riley R."/>
            <person name="Andreopoulos W."/>
            <person name="He G."/>
            <person name="Johnson J."/>
            <person name="Barry K.W."/>
            <person name="Grigoriev I.V."/>
            <person name="Nagy L."/>
            <person name="Hibbett D."/>
            <person name="Henrissat B."/>
            <person name="Matheny P.B."/>
            <person name="Labbe J."/>
            <person name="Martin F."/>
        </authorList>
    </citation>
    <scope>NUCLEOTIDE SEQUENCE</scope>
    <source>
        <strain evidence="1">FP105234-sp</strain>
    </source>
</reference>
<sequence>MSAPTPVTDLRAAAVFSILAVAMTFAVWPALYDKIRRDDEISPDGTESHASSTTEFDASSTIGMSELELMDMMTYDHMRLEMLNKVLKFIEELSVDIPALHAQGLEVNAIIDKVMAVTN</sequence>
<dbReference type="EMBL" id="MU276059">
    <property type="protein sequence ID" value="KAI0042563.1"/>
    <property type="molecule type" value="Genomic_DNA"/>
</dbReference>
<evidence type="ECO:0000313" key="2">
    <source>
        <dbReference type="Proteomes" id="UP000814033"/>
    </source>
</evidence>
<reference evidence="1" key="2">
    <citation type="journal article" date="2022" name="New Phytol.">
        <title>Evolutionary transition to the ectomycorrhizal habit in the genomes of a hyperdiverse lineage of mushroom-forming fungi.</title>
        <authorList>
            <person name="Looney B."/>
            <person name="Miyauchi S."/>
            <person name="Morin E."/>
            <person name="Drula E."/>
            <person name="Courty P.E."/>
            <person name="Kohler A."/>
            <person name="Kuo A."/>
            <person name="LaButti K."/>
            <person name="Pangilinan J."/>
            <person name="Lipzen A."/>
            <person name="Riley R."/>
            <person name="Andreopoulos W."/>
            <person name="He G."/>
            <person name="Johnson J."/>
            <person name="Nolan M."/>
            <person name="Tritt A."/>
            <person name="Barry K.W."/>
            <person name="Grigoriev I.V."/>
            <person name="Nagy L.G."/>
            <person name="Hibbett D."/>
            <person name="Henrissat B."/>
            <person name="Matheny P.B."/>
            <person name="Labbe J."/>
            <person name="Martin F.M."/>
        </authorList>
    </citation>
    <scope>NUCLEOTIDE SEQUENCE</scope>
    <source>
        <strain evidence="1">FP105234-sp</strain>
    </source>
</reference>
<organism evidence="1 2">
    <name type="scientific">Auriscalpium vulgare</name>
    <dbReference type="NCBI Taxonomy" id="40419"/>
    <lineage>
        <taxon>Eukaryota</taxon>
        <taxon>Fungi</taxon>
        <taxon>Dikarya</taxon>
        <taxon>Basidiomycota</taxon>
        <taxon>Agaricomycotina</taxon>
        <taxon>Agaricomycetes</taxon>
        <taxon>Russulales</taxon>
        <taxon>Auriscalpiaceae</taxon>
        <taxon>Auriscalpium</taxon>
    </lineage>
</organism>
<comment type="caution">
    <text evidence="1">The sequence shown here is derived from an EMBL/GenBank/DDBJ whole genome shotgun (WGS) entry which is preliminary data.</text>
</comment>
<dbReference type="Proteomes" id="UP000814033">
    <property type="component" value="Unassembled WGS sequence"/>
</dbReference>
<keyword evidence="2" id="KW-1185">Reference proteome</keyword>
<name>A0ACB8RG76_9AGAM</name>
<protein>
    <submittedName>
        <fullName evidence="1">Uncharacterized protein</fullName>
    </submittedName>
</protein>
<proteinExistence type="predicted"/>
<accession>A0ACB8RG76</accession>